<dbReference type="InterPro" id="IPR052756">
    <property type="entry name" value="Alkyne_AA_exporter"/>
</dbReference>
<evidence type="ECO:0000313" key="4">
    <source>
        <dbReference type="EMBL" id="MST63003.1"/>
    </source>
</evidence>
<keyword evidence="2" id="KW-0472">Membrane</keyword>
<feature type="transmembrane region" description="Helical" evidence="2">
    <location>
        <begin position="209"/>
        <end position="230"/>
    </location>
</feature>
<evidence type="ECO:0000313" key="5">
    <source>
        <dbReference type="Proteomes" id="UP000440713"/>
    </source>
</evidence>
<reference evidence="4 5" key="1">
    <citation type="submission" date="2019-08" db="EMBL/GenBank/DDBJ databases">
        <title>In-depth cultivation of the pig gut microbiome towards novel bacterial diversity and tailored functional studies.</title>
        <authorList>
            <person name="Wylensek D."/>
            <person name="Hitch T.C.A."/>
            <person name="Clavel T."/>
        </authorList>
    </citation>
    <scope>NUCLEOTIDE SEQUENCE [LARGE SCALE GENOMIC DNA]</scope>
    <source>
        <strain evidence="4 5">WCA-SAB-591-4A-A</strain>
    </source>
</reference>
<dbReference type="AlphaFoldDB" id="A0A6N7XHB9"/>
<feature type="transmembrane region" description="Helical" evidence="2">
    <location>
        <begin position="242"/>
        <end position="261"/>
    </location>
</feature>
<evidence type="ECO:0000256" key="1">
    <source>
        <dbReference type="ARBA" id="ARBA00007362"/>
    </source>
</evidence>
<dbReference type="RefSeq" id="WP_154538473.1">
    <property type="nucleotide sequence ID" value="NZ_JAQYHJ010000160.1"/>
</dbReference>
<proteinExistence type="inferred from homology"/>
<evidence type="ECO:0000259" key="3">
    <source>
        <dbReference type="Pfam" id="PF00892"/>
    </source>
</evidence>
<feature type="transmembrane region" description="Helical" evidence="2">
    <location>
        <begin position="267"/>
        <end position="284"/>
    </location>
</feature>
<feature type="transmembrane region" description="Helical" evidence="2">
    <location>
        <begin position="94"/>
        <end position="114"/>
    </location>
</feature>
<feature type="transmembrane region" description="Helical" evidence="2">
    <location>
        <begin position="178"/>
        <end position="197"/>
    </location>
</feature>
<dbReference type="Proteomes" id="UP000440713">
    <property type="component" value="Unassembled WGS sequence"/>
</dbReference>
<keyword evidence="2" id="KW-1133">Transmembrane helix</keyword>
<feature type="domain" description="EamA" evidence="3">
    <location>
        <begin position="148"/>
        <end position="284"/>
    </location>
</feature>
<feature type="domain" description="EamA" evidence="3">
    <location>
        <begin position="8"/>
        <end position="138"/>
    </location>
</feature>
<organism evidence="4 5">
    <name type="scientific">Peptostreptococcus porci</name>
    <dbReference type="NCBI Taxonomy" id="2652282"/>
    <lineage>
        <taxon>Bacteria</taxon>
        <taxon>Bacillati</taxon>
        <taxon>Bacillota</taxon>
        <taxon>Clostridia</taxon>
        <taxon>Peptostreptococcales</taxon>
        <taxon>Peptostreptococcaceae</taxon>
        <taxon>Peptostreptococcus</taxon>
    </lineage>
</organism>
<comment type="caution">
    <text evidence="4">The sequence shown here is derived from an EMBL/GenBank/DDBJ whole genome shotgun (WGS) entry which is preliminary data.</text>
</comment>
<dbReference type="InterPro" id="IPR000620">
    <property type="entry name" value="EamA_dom"/>
</dbReference>
<keyword evidence="2" id="KW-0812">Transmembrane</keyword>
<dbReference type="GO" id="GO:0016020">
    <property type="term" value="C:membrane"/>
    <property type="evidence" value="ECO:0007669"/>
    <property type="project" value="InterPro"/>
</dbReference>
<sequence>MSKKVQMNLFCILTILFWAIAFPLSKVALQYFSTNSLGFLRVCIASVALLIINKLNGGGVPKKKDLGWFLLSGACGFGIYLFTFNRGMLTLTSASSSIVIAITPVLTAVAAHYLYGERINVIGWTTLITAFIGVAIMMLWDGVLSINPGIFWTLGAAVVFCAYNILNRKLSKMGYKATEIVTYSMISSILVLSPFSVQGIRELSNVSPYYLAVLFTMGILSSALAYFFWSKALSMTENTSDVTNYGFLTPFVATLMGSLILSEVPSLGTVIGGSVIIVSIVIFSKKGKVKS</sequence>
<evidence type="ECO:0000256" key="2">
    <source>
        <dbReference type="SAM" id="Phobius"/>
    </source>
</evidence>
<comment type="similarity">
    <text evidence="1">Belongs to the EamA transporter family.</text>
</comment>
<feature type="transmembrane region" description="Helical" evidence="2">
    <location>
        <begin position="121"/>
        <end position="140"/>
    </location>
</feature>
<feature type="transmembrane region" description="Helical" evidence="2">
    <location>
        <begin position="31"/>
        <end position="53"/>
    </location>
</feature>
<dbReference type="SUPFAM" id="SSF103481">
    <property type="entry name" value="Multidrug resistance efflux transporter EmrE"/>
    <property type="match status" value="2"/>
</dbReference>
<protein>
    <submittedName>
        <fullName evidence="4">DMT family transporter</fullName>
    </submittedName>
</protein>
<dbReference type="PANTHER" id="PTHR12715">
    <property type="entry name" value="TRANSPORTER, DRUG/METABOLITE EXPORTER FAMILY"/>
    <property type="match status" value="1"/>
</dbReference>
<keyword evidence="5" id="KW-1185">Reference proteome</keyword>
<accession>A0A6N7XHB9</accession>
<feature type="transmembrane region" description="Helical" evidence="2">
    <location>
        <begin position="146"/>
        <end position="166"/>
    </location>
</feature>
<feature type="transmembrane region" description="Helical" evidence="2">
    <location>
        <begin position="65"/>
        <end position="82"/>
    </location>
</feature>
<dbReference type="InterPro" id="IPR037185">
    <property type="entry name" value="EmrE-like"/>
</dbReference>
<name>A0A6N7XHB9_9FIRM</name>
<dbReference type="PANTHER" id="PTHR12715:SF4">
    <property type="entry name" value="EAMA DOMAIN-CONTAINING PROTEIN"/>
    <property type="match status" value="1"/>
</dbReference>
<gene>
    <name evidence="4" type="ORF">FYJ71_08645</name>
</gene>
<dbReference type="EMBL" id="VUNE01000004">
    <property type="protein sequence ID" value="MST63003.1"/>
    <property type="molecule type" value="Genomic_DNA"/>
</dbReference>
<dbReference type="Pfam" id="PF00892">
    <property type="entry name" value="EamA"/>
    <property type="match status" value="2"/>
</dbReference>